<feature type="compositionally biased region" description="Low complexity" evidence="2">
    <location>
        <begin position="466"/>
        <end position="497"/>
    </location>
</feature>
<feature type="compositionally biased region" description="Pro residues" evidence="2">
    <location>
        <begin position="427"/>
        <end position="441"/>
    </location>
</feature>
<feature type="compositionally biased region" description="Pro residues" evidence="2">
    <location>
        <begin position="285"/>
        <end position="300"/>
    </location>
</feature>
<evidence type="ECO:0000256" key="1">
    <source>
        <dbReference type="ARBA" id="ARBA00004430"/>
    </source>
</evidence>
<comment type="subcellular location">
    <subcellularLocation>
        <location evidence="1">Cytoplasm</location>
        <location evidence="1">Cytoskeleton</location>
        <location evidence="1">Cilium axoneme</location>
    </subcellularLocation>
</comment>
<protein>
    <submittedName>
        <fullName evidence="3">Uncharacterized protein</fullName>
    </submittedName>
</protein>
<feature type="compositionally biased region" description="Low complexity" evidence="2">
    <location>
        <begin position="389"/>
        <end position="399"/>
    </location>
</feature>
<dbReference type="InterPro" id="IPR032675">
    <property type="entry name" value="LRR_dom_sf"/>
</dbReference>
<dbReference type="PANTHER" id="PTHR13318">
    <property type="entry name" value="PARTNER OF PAIRED, ISOFORM B-RELATED"/>
    <property type="match status" value="1"/>
</dbReference>
<feature type="compositionally biased region" description="Pro residues" evidence="2">
    <location>
        <begin position="42"/>
        <end position="61"/>
    </location>
</feature>
<feature type="compositionally biased region" description="Pro residues" evidence="2">
    <location>
        <begin position="262"/>
        <end position="274"/>
    </location>
</feature>
<dbReference type="OrthoDB" id="538291at2759"/>
<dbReference type="Pfam" id="PF13516">
    <property type="entry name" value="LRR_6"/>
    <property type="match status" value="1"/>
</dbReference>
<dbReference type="PANTHER" id="PTHR13318:SF190">
    <property type="entry name" value="PARTNER OF PAIRED, ISOFORM B"/>
    <property type="match status" value="1"/>
</dbReference>
<feature type="compositionally biased region" description="Pro residues" evidence="2">
    <location>
        <begin position="218"/>
        <end position="238"/>
    </location>
</feature>
<feature type="compositionally biased region" description="Low complexity" evidence="2">
    <location>
        <begin position="335"/>
        <end position="346"/>
    </location>
</feature>
<feature type="compositionally biased region" description="Low complexity" evidence="2">
    <location>
        <begin position="275"/>
        <end position="284"/>
    </location>
</feature>
<dbReference type="GO" id="GO:0019005">
    <property type="term" value="C:SCF ubiquitin ligase complex"/>
    <property type="evidence" value="ECO:0007669"/>
    <property type="project" value="TreeGrafter"/>
</dbReference>
<dbReference type="Gene3D" id="3.80.10.10">
    <property type="entry name" value="Ribonuclease Inhibitor"/>
    <property type="match status" value="3"/>
</dbReference>
<sequence>MDLQLEQPRVPWDQLPWDVFRRIVYAASRLSPLPSTPASAGDPPPASSPTSAPPGGPPGQPPWASGHDDCEVADEERFVAVVKTLRLVSTAWRDAAAASVGRLRLSALAPPLRPERPLAQAFPGLTWLDLSACRPGLRDADVESLLAAAGAGGARLRLQRLSLAGAKLSAEGIAALSGLAGLAELELHGAKVPYVLGHLLAALPGLRRATLKACATPLLPPAPPPPPPPLPPLPPLPSLPGAGLPRRSPAPKEPGPAARTAQPPPPPGPPPPPAFLAAHAAPRVRAPPPPPPGPPPPPPSAGAAATVGQQKPWQQQPGSYAPPPPPPGPPPPPAFRFAAAAGSSSHMPPPPPPPGPPPPPAFRFATPAGPSSHMPPPPPPPGPPPPPAFRFATPAGPSLHMPPPPPPPGPPPSPAFRFAPAVIPSHRLPPPPPPGPPPPPVFRSAPLFPTATQLRVGLAVLHGAAGAAAPPANPGSEAGPSAPTYAAAGSSAGAGPSSAPPPAPAGAPHVESSLSPAEAAARLALALLGGDGAPADEESGGEGGNAALAAATSAATPTGSAPMPATPRPVALASSSSSAPASPPGTGSPPSSGSTSPGGSSPHAPPSHWRAAAAGLASLVLEELRGPWAVGLGALGGLEELVARDCSRLRPPRPFTELAGSLPGLRRLALLGACGALPPGDLAGGLGRLGALQALAVEGPPGSRLDLDSLLPALPPLAPTLRCLSLRGPGWTPAGLRALSALTGLTRLALGEAAAGREAAVGIGGVLGLGAGGGGGGRPASLATDAGFQAAASLFPRLVSLALGPPASDSVTEEGVGALAARLGALTRLDLSGCSRLRNERLGGLLGPRLGALRALDLSNCLALRDSGLAALSSLSALTSLRLRGCWKVSGEGLAPLRPPLLRLRCLDLSDCRVTDTGLQAVGALTALTRLHLARSWAVTARGLGHLAGLRALAVLELASTNTDNTGVAGLVPGLGRSLTDLDLSASLLNAHGLRALAQGLPRLRRLKLNKCAGLDDTGLAHLGRLSCLRRLHLRHCRGVSDGAVAALAPRLPRLQHLALDGCWGVGLSTMDRLYGNPAAEWRRAGDVAAAAEAVAWTVYGAGEGEEW</sequence>
<gene>
    <name evidence="3" type="ORF">HYH03_012307</name>
</gene>
<feature type="region of interest" description="Disordered" evidence="2">
    <location>
        <begin position="217"/>
        <end position="447"/>
    </location>
</feature>
<feature type="region of interest" description="Disordered" evidence="2">
    <location>
        <begin position="550"/>
        <end position="608"/>
    </location>
</feature>
<dbReference type="GO" id="GO:0005930">
    <property type="term" value="C:axoneme"/>
    <property type="evidence" value="ECO:0007669"/>
    <property type="project" value="UniProtKB-SubCell"/>
</dbReference>
<feature type="compositionally biased region" description="Pro residues" evidence="2">
    <location>
        <begin position="400"/>
        <end position="414"/>
    </location>
</feature>
<dbReference type="EMBL" id="JAEHOE010000075">
    <property type="protein sequence ID" value="KAG2489287.1"/>
    <property type="molecule type" value="Genomic_DNA"/>
</dbReference>
<feature type="compositionally biased region" description="Pro residues" evidence="2">
    <location>
        <begin position="373"/>
        <end position="388"/>
    </location>
</feature>
<name>A0A835XQK4_9CHLO</name>
<evidence type="ECO:0000256" key="2">
    <source>
        <dbReference type="SAM" id="MobiDB-lite"/>
    </source>
</evidence>
<feature type="compositionally biased region" description="Pro residues" evidence="2">
    <location>
        <begin position="320"/>
        <end position="334"/>
    </location>
</feature>
<dbReference type="SMART" id="SM00368">
    <property type="entry name" value="LRR_RI"/>
    <property type="match status" value="4"/>
</dbReference>
<proteinExistence type="predicted"/>
<feature type="compositionally biased region" description="Pro residues" evidence="2">
    <location>
        <begin position="347"/>
        <end position="361"/>
    </location>
</feature>
<comment type="caution">
    <text evidence="3">The sequence shown here is derived from an EMBL/GenBank/DDBJ whole genome shotgun (WGS) entry which is preliminary data.</text>
</comment>
<keyword evidence="4" id="KW-1185">Reference proteome</keyword>
<feature type="compositionally biased region" description="Low complexity" evidence="2">
    <location>
        <begin position="550"/>
        <end position="563"/>
    </location>
</feature>
<dbReference type="GO" id="GO:0031146">
    <property type="term" value="P:SCF-dependent proteasomal ubiquitin-dependent protein catabolic process"/>
    <property type="evidence" value="ECO:0007669"/>
    <property type="project" value="TreeGrafter"/>
</dbReference>
<feature type="region of interest" description="Disordered" evidence="2">
    <location>
        <begin position="33"/>
        <end position="68"/>
    </location>
</feature>
<dbReference type="Proteomes" id="UP000612055">
    <property type="component" value="Unassembled WGS sequence"/>
</dbReference>
<organism evidence="3 4">
    <name type="scientific">Edaphochlamys debaryana</name>
    <dbReference type="NCBI Taxonomy" id="47281"/>
    <lineage>
        <taxon>Eukaryota</taxon>
        <taxon>Viridiplantae</taxon>
        <taxon>Chlorophyta</taxon>
        <taxon>core chlorophytes</taxon>
        <taxon>Chlorophyceae</taxon>
        <taxon>CS clade</taxon>
        <taxon>Chlamydomonadales</taxon>
        <taxon>Chlamydomonadales incertae sedis</taxon>
        <taxon>Edaphochlamys</taxon>
    </lineage>
</organism>
<evidence type="ECO:0000313" key="4">
    <source>
        <dbReference type="Proteomes" id="UP000612055"/>
    </source>
</evidence>
<dbReference type="AlphaFoldDB" id="A0A835XQK4"/>
<dbReference type="InterPro" id="IPR001611">
    <property type="entry name" value="Leu-rich_rpt"/>
</dbReference>
<feature type="region of interest" description="Disordered" evidence="2">
    <location>
        <begin position="466"/>
        <end position="516"/>
    </location>
</feature>
<feature type="compositionally biased region" description="Low complexity" evidence="2">
    <location>
        <begin position="362"/>
        <end position="372"/>
    </location>
</feature>
<reference evidence="3" key="1">
    <citation type="journal article" date="2020" name="bioRxiv">
        <title>Comparative genomics of Chlamydomonas.</title>
        <authorList>
            <person name="Craig R.J."/>
            <person name="Hasan A.R."/>
            <person name="Ness R.W."/>
            <person name="Keightley P.D."/>
        </authorList>
    </citation>
    <scope>NUCLEOTIDE SEQUENCE</scope>
    <source>
        <strain evidence="3">CCAP 11/70</strain>
    </source>
</reference>
<feature type="compositionally biased region" description="Polar residues" evidence="2">
    <location>
        <begin position="307"/>
        <end position="318"/>
    </location>
</feature>
<feature type="compositionally biased region" description="Low complexity" evidence="2">
    <location>
        <begin position="588"/>
        <end position="608"/>
    </location>
</feature>
<dbReference type="InterPro" id="IPR006553">
    <property type="entry name" value="Leu-rich_rpt_Cys-con_subtyp"/>
</dbReference>
<accession>A0A835XQK4</accession>
<feature type="compositionally biased region" description="Low complexity" evidence="2">
    <location>
        <begin position="506"/>
        <end position="516"/>
    </location>
</feature>
<evidence type="ECO:0000313" key="3">
    <source>
        <dbReference type="EMBL" id="KAG2489287.1"/>
    </source>
</evidence>
<dbReference type="SUPFAM" id="SSF52047">
    <property type="entry name" value="RNI-like"/>
    <property type="match status" value="2"/>
</dbReference>
<dbReference type="SMART" id="SM00367">
    <property type="entry name" value="LRR_CC"/>
    <property type="match status" value="6"/>
</dbReference>